<keyword evidence="4" id="KW-0325">Glycoprotein</keyword>
<sequence length="512" mass="57197">MAMYAILVLLWMSQAACSYDDTSFVAAVYEHAVVWTSDPTQPPTRQEAIDHMKHNLDVYRAQTREAKQQGADIIVFPEDGIHGFQSRDNQYAYLETIPDPEKIVWNPCDDPDRFNDTPVQQDLSCMAKGNDIYVVANFGDKQFCDTSEDSSCPNDGRYQFNTDVVFANDGTIVARYHKEHLFMTELQFNRPPAVELVTFQTPFGKFGVFTCFDVLFHDPAVALVEDYGVDTIVFPTAWMDVLPLFVSVEFHQAWAMGMGVNFLSANTHVLDRRMTGSTISTPSGAVSYYHDMNSTDGKLLVAEIAIKPIKNVVTSTDLPITEHDTAFVSDLFGDPFTFVELQKESDYVIVCQNDLCCSLNYTKSGISSEIYAFGAFDDLHTKEGQYYLQICALVKCANSSRDSCGQPISDAQTTFSYLHLAGNFKFPHVFPEVLTSGIGMDLAVGEWEYKDGTILSTSGFSKPLLSAALFGRVYERDDGTSKHASGAKELHVHFSLMFVLFSAIQGILFEWL</sequence>
<name>A0A8J9Z9N8_BRALA</name>
<accession>A0A8J9Z9N8</accession>
<dbReference type="PANTHER" id="PTHR10609">
    <property type="entry name" value="BIOTINIDASE-RELATED"/>
    <property type="match status" value="1"/>
</dbReference>
<dbReference type="GO" id="GO:0016811">
    <property type="term" value="F:hydrolase activity, acting on carbon-nitrogen (but not peptide) bonds, in linear amides"/>
    <property type="evidence" value="ECO:0007669"/>
    <property type="project" value="InterPro"/>
</dbReference>
<dbReference type="PANTHER" id="PTHR10609:SF27">
    <property type="entry name" value="CN HYDROLASE DOMAIN-CONTAINING PROTEIN-RELATED"/>
    <property type="match status" value="1"/>
</dbReference>
<evidence type="ECO:0000313" key="7">
    <source>
        <dbReference type="EMBL" id="CAH1249680.1"/>
    </source>
</evidence>
<keyword evidence="3" id="KW-0378">Hydrolase</keyword>
<dbReference type="OrthoDB" id="10250282at2759"/>
<protein>
    <submittedName>
        <fullName evidence="7">VNN1 protein</fullName>
    </submittedName>
</protein>
<evidence type="ECO:0000259" key="6">
    <source>
        <dbReference type="PROSITE" id="PS50263"/>
    </source>
</evidence>
<evidence type="ECO:0000256" key="3">
    <source>
        <dbReference type="ARBA" id="ARBA00022801"/>
    </source>
</evidence>
<proteinExistence type="inferred from homology"/>
<dbReference type="InterPro" id="IPR043957">
    <property type="entry name" value="Vanin_C"/>
</dbReference>
<dbReference type="AlphaFoldDB" id="A0A8J9Z9N8"/>
<feature type="chain" id="PRO_5035429049" evidence="5">
    <location>
        <begin position="19"/>
        <end position="512"/>
    </location>
</feature>
<dbReference type="InterPro" id="IPR036526">
    <property type="entry name" value="C-N_Hydrolase_sf"/>
</dbReference>
<keyword evidence="8" id="KW-1185">Reference proteome</keyword>
<dbReference type="Gene3D" id="3.60.110.10">
    <property type="entry name" value="Carbon-nitrogen hydrolase"/>
    <property type="match status" value="1"/>
</dbReference>
<evidence type="ECO:0000256" key="5">
    <source>
        <dbReference type="SAM" id="SignalP"/>
    </source>
</evidence>
<evidence type="ECO:0000313" key="8">
    <source>
        <dbReference type="Proteomes" id="UP000838412"/>
    </source>
</evidence>
<dbReference type="SUPFAM" id="SSF56317">
    <property type="entry name" value="Carbon-nitrogen hydrolase"/>
    <property type="match status" value="1"/>
</dbReference>
<evidence type="ECO:0000256" key="2">
    <source>
        <dbReference type="ARBA" id="ARBA00022729"/>
    </source>
</evidence>
<evidence type="ECO:0000256" key="4">
    <source>
        <dbReference type="ARBA" id="ARBA00023180"/>
    </source>
</evidence>
<keyword evidence="2 5" id="KW-0732">Signal</keyword>
<dbReference type="InterPro" id="IPR003010">
    <property type="entry name" value="C-N_Hydrolase"/>
</dbReference>
<dbReference type="CDD" id="cd07567">
    <property type="entry name" value="biotinidase_like"/>
    <property type="match status" value="1"/>
</dbReference>
<comment type="similarity">
    <text evidence="1">Belongs to the carbon-nitrogen hydrolase superfamily. BTD/VNN family.</text>
</comment>
<feature type="domain" description="CN hydrolase" evidence="6">
    <location>
        <begin position="35"/>
        <end position="306"/>
    </location>
</feature>
<dbReference type="InterPro" id="IPR040154">
    <property type="entry name" value="Biotinidase/VNN"/>
</dbReference>
<dbReference type="Pfam" id="PF00795">
    <property type="entry name" value="CN_hydrolase"/>
    <property type="match status" value="1"/>
</dbReference>
<dbReference type="EMBL" id="OV696702">
    <property type="protein sequence ID" value="CAH1249680.1"/>
    <property type="molecule type" value="Genomic_DNA"/>
</dbReference>
<dbReference type="Pfam" id="PF19018">
    <property type="entry name" value="Vanin_C"/>
    <property type="match status" value="1"/>
</dbReference>
<gene>
    <name evidence="7" type="primary">VNN1</name>
    <name evidence="7" type="ORF">BLAG_LOCUS10697</name>
</gene>
<dbReference type="PROSITE" id="PS50263">
    <property type="entry name" value="CN_HYDROLASE"/>
    <property type="match status" value="1"/>
</dbReference>
<reference evidence="7" key="1">
    <citation type="submission" date="2022-01" db="EMBL/GenBank/DDBJ databases">
        <authorList>
            <person name="Braso-Vives M."/>
        </authorList>
    </citation>
    <scope>NUCLEOTIDE SEQUENCE</scope>
</reference>
<dbReference type="InterPro" id="IPR012101">
    <property type="entry name" value="Biotinidase-like_euk"/>
</dbReference>
<organism evidence="7 8">
    <name type="scientific">Branchiostoma lanceolatum</name>
    <name type="common">Common lancelet</name>
    <name type="synonym">Amphioxus lanceolatum</name>
    <dbReference type="NCBI Taxonomy" id="7740"/>
    <lineage>
        <taxon>Eukaryota</taxon>
        <taxon>Metazoa</taxon>
        <taxon>Chordata</taxon>
        <taxon>Cephalochordata</taxon>
        <taxon>Leptocardii</taxon>
        <taxon>Amphioxiformes</taxon>
        <taxon>Branchiostomatidae</taxon>
        <taxon>Branchiostoma</taxon>
    </lineage>
</organism>
<dbReference type="Proteomes" id="UP000838412">
    <property type="component" value="Chromosome 17"/>
</dbReference>
<dbReference type="FunFam" id="3.60.110.10:FF:000001">
    <property type="entry name" value="biotinidase isoform X1"/>
    <property type="match status" value="1"/>
</dbReference>
<feature type="signal peptide" evidence="5">
    <location>
        <begin position="1"/>
        <end position="18"/>
    </location>
</feature>
<evidence type="ECO:0000256" key="1">
    <source>
        <dbReference type="ARBA" id="ARBA00008225"/>
    </source>
</evidence>